<dbReference type="NCBIfam" id="NF038090">
    <property type="entry name" value="IscA_HesB_Se"/>
    <property type="match status" value="1"/>
</dbReference>
<dbReference type="SUPFAM" id="SSF89360">
    <property type="entry name" value="HesB-like domain"/>
    <property type="match status" value="1"/>
</dbReference>
<evidence type="ECO:0000259" key="2">
    <source>
        <dbReference type="Pfam" id="PF01521"/>
    </source>
</evidence>
<feature type="region of interest" description="Disordered" evidence="1">
    <location>
        <begin position="87"/>
        <end position="109"/>
    </location>
</feature>
<evidence type="ECO:0000313" key="3">
    <source>
        <dbReference type="EMBL" id="BEQ16858.1"/>
    </source>
</evidence>
<organism evidence="3 4">
    <name type="scientific">Desulfoferula mesophila</name>
    <dbReference type="NCBI Taxonomy" id="3058419"/>
    <lineage>
        <taxon>Bacteria</taxon>
        <taxon>Pseudomonadati</taxon>
        <taxon>Thermodesulfobacteriota</taxon>
        <taxon>Desulfarculia</taxon>
        <taxon>Desulfarculales</taxon>
        <taxon>Desulfarculaceae</taxon>
        <taxon>Desulfoferula</taxon>
    </lineage>
</organism>
<evidence type="ECO:0000313" key="4">
    <source>
        <dbReference type="Proteomes" id="UP001366166"/>
    </source>
</evidence>
<dbReference type="InterPro" id="IPR035903">
    <property type="entry name" value="HesB-like_dom_sf"/>
</dbReference>
<evidence type="ECO:0000256" key="1">
    <source>
        <dbReference type="SAM" id="MobiDB-lite"/>
    </source>
</evidence>
<dbReference type="InterPro" id="IPR000361">
    <property type="entry name" value="ATAP_core_dom"/>
</dbReference>
<feature type="domain" description="Core" evidence="2">
    <location>
        <begin position="2"/>
        <end position="86"/>
    </location>
</feature>
<protein>
    <submittedName>
        <fullName evidence="3">Iron-binding protein IscA</fullName>
    </submittedName>
</protein>
<dbReference type="AlphaFoldDB" id="A0AAU9F328"/>
<reference evidence="4" key="1">
    <citation type="journal article" date="2023" name="Arch. Microbiol.">
        <title>Desulfoferula mesophilus gen. nov. sp. nov., a mesophilic sulfate-reducing bacterium isolated from a brackish lake sediment.</title>
        <authorList>
            <person name="Watanabe T."/>
            <person name="Yabe T."/>
            <person name="Tsuji J.M."/>
            <person name="Fukui M."/>
        </authorList>
    </citation>
    <scope>NUCLEOTIDE SEQUENCE [LARGE SCALE GENOMIC DNA]</scope>
    <source>
        <strain evidence="4">12FAK</strain>
    </source>
</reference>
<dbReference type="RefSeq" id="WP_338603308.1">
    <property type="nucleotide sequence ID" value="NZ_AP028679.1"/>
</dbReference>
<sequence length="109" mass="11504">MMEVTPAASEALKAVMAEKNLEPPIRIFLQSGCSGSQLAMGVDQARDGDDTYDVDGISYVIEAKLAEVVGDMKLDYLTDAEQQGFMLSSSKPLPQPESSSCGSCSSCGC</sequence>
<dbReference type="Pfam" id="PF01521">
    <property type="entry name" value="Fe-S_biosyn"/>
    <property type="match status" value="1"/>
</dbReference>
<proteinExistence type="predicted"/>
<dbReference type="Proteomes" id="UP001366166">
    <property type="component" value="Chromosome"/>
</dbReference>
<dbReference type="EMBL" id="AP028679">
    <property type="protein sequence ID" value="BEQ16858.1"/>
    <property type="molecule type" value="Genomic_DNA"/>
</dbReference>
<name>A0AAU9F328_9BACT</name>
<dbReference type="KEGG" id="dmp:FAK_39240"/>
<gene>
    <name evidence="3" type="primary">iscA</name>
    <name evidence="3" type="ORF">FAK_39240</name>
</gene>
<dbReference type="Gene3D" id="2.60.300.12">
    <property type="entry name" value="HesB-like domain"/>
    <property type="match status" value="1"/>
</dbReference>
<accession>A0AAU9F328</accession>
<keyword evidence="4" id="KW-1185">Reference proteome</keyword>